<evidence type="ECO:0000256" key="3">
    <source>
        <dbReference type="PIRSR" id="PIRSR004848-1"/>
    </source>
</evidence>
<comment type="similarity">
    <text evidence="2 4">Belongs to the pyridoxal phosphate-binding protein YggS/PROSC family.</text>
</comment>
<comment type="cofactor">
    <cofactor evidence="3">
        <name>pyridoxal 5'-phosphate</name>
        <dbReference type="ChEBI" id="CHEBI:597326"/>
    </cofactor>
</comment>
<dbReference type="Gene3D" id="3.20.20.10">
    <property type="entry name" value="Alanine racemase"/>
    <property type="match status" value="1"/>
</dbReference>
<reference evidence="7" key="1">
    <citation type="submission" date="2017-11" db="EMBL/GenBank/DDBJ databases">
        <authorList>
            <person name="Watanabe M."/>
            <person name="Kojima H."/>
        </authorList>
    </citation>
    <scope>NUCLEOTIDE SEQUENCE [LARGE SCALE GENOMIC DNA]</scope>
    <source>
        <strain evidence="7">Tokyo 01</strain>
    </source>
</reference>
<organism evidence="6 7">
    <name type="scientific">Desulfonema ishimotonii</name>
    <dbReference type="NCBI Taxonomy" id="45657"/>
    <lineage>
        <taxon>Bacteria</taxon>
        <taxon>Pseudomonadati</taxon>
        <taxon>Thermodesulfobacteriota</taxon>
        <taxon>Desulfobacteria</taxon>
        <taxon>Desulfobacterales</taxon>
        <taxon>Desulfococcaceae</taxon>
        <taxon>Desulfonema</taxon>
    </lineage>
</organism>
<dbReference type="CDD" id="cd00635">
    <property type="entry name" value="PLPDE_III_YBL036c_like"/>
    <property type="match status" value="1"/>
</dbReference>
<dbReference type="PANTHER" id="PTHR10146:SF14">
    <property type="entry name" value="PYRIDOXAL PHOSPHATE HOMEOSTASIS PROTEIN"/>
    <property type="match status" value="1"/>
</dbReference>
<dbReference type="Pfam" id="PF01168">
    <property type="entry name" value="Ala_racemase_N"/>
    <property type="match status" value="1"/>
</dbReference>
<sequence>MTITENYQRIRAEVPDHVTIVLACKKRLPEEVAEVIEAGATDLGENYVQEAEKMFDALGDRTDKVRWHMIGSLQKNKINKALRVFDVVQTVHSVGQAEAIDRRARTIGKKLGALIEVNIGGEVAKSGMPPEYAEIEKLARRISGLEYLRLEGLMTMGPFYGDPEALRPHFRKTKEIFDKLATPGLPDTDLRYLSMGMSDSYRVAIEEGSNMIRLGTVIFGERPV</sequence>
<comment type="function">
    <text evidence="2">Pyridoxal 5'-phosphate (PLP)-binding protein, which is involved in PLP homeostasis.</text>
</comment>
<evidence type="ECO:0000256" key="4">
    <source>
        <dbReference type="RuleBase" id="RU004514"/>
    </source>
</evidence>
<dbReference type="RefSeq" id="WP_124328117.1">
    <property type="nucleotide sequence ID" value="NZ_BEXT01000001.1"/>
</dbReference>
<dbReference type="NCBIfam" id="TIGR00044">
    <property type="entry name" value="YggS family pyridoxal phosphate-dependent enzyme"/>
    <property type="match status" value="1"/>
</dbReference>
<evidence type="ECO:0000256" key="2">
    <source>
        <dbReference type="HAMAP-Rule" id="MF_02087"/>
    </source>
</evidence>
<dbReference type="OrthoDB" id="9804072at2"/>
<feature type="modified residue" description="N6-(pyridoxal phosphate)lysine" evidence="2 3">
    <location>
        <position position="25"/>
    </location>
</feature>
<dbReference type="InterPro" id="IPR011078">
    <property type="entry name" value="PyrdxlP_homeostasis"/>
</dbReference>
<proteinExistence type="inferred from homology"/>
<evidence type="ECO:0000313" key="6">
    <source>
        <dbReference type="EMBL" id="GBC60739.1"/>
    </source>
</evidence>
<dbReference type="EMBL" id="BEXT01000001">
    <property type="protein sequence ID" value="GBC60739.1"/>
    <property type="molecule type" value="Genomic_DNA"/>
</dbReference>
<dbReference type="SUPFAM" id="SSF51419">
    <property type="entry name" value="PLP-binding barrel"/>
    <property type="match status" value="1"/>
</dbReference>
<dbReference type="InterPro" id="IPR001608">
    <property type="entry name" value="Ala_racemase_N"/>
</dbReference>
<dbReference type="GO" id="GO:0030170">
    <property type="term" value="F:pyridoxal phosphate binding"/>
    <property type="evidence" value="ECO:0007669"/>
    <property type="project" value="UniProtKB-UniRule"/>
</dbReference>
<gene>
    <name evidence="6" type="ORF">DENIS_1698</name>
</gene>
<dbReference type="AlphaFoldDB" id="A0A401FUU5"/>
<evidence type="ECO:0000256" key="1">
    <source>
        <dbReference type="ARBA" id="ARBA00022898"/>
    </source>
</evidence>
<dbReference type="Proteomes" id="UP000288096">
    <property type="component" value="Unassembled WGS sequence"/>
</dbReference>
<protein>
    <recommendedName>
        <fullName evidence="2">Pyridoxal phosphate homeostasis protein</fullName>
        <shortName evidence="2">PLP homeostasis protein</shortName>
    </recommendedName>
</protein>
<dbReference type="PIRSF" id="PIRSF004848">
    <property type="entry name" value="YBL036c_PLPDEIII"/>
    <property type="match status" value="1"/>
</dbReference>
<dbReference type="InterPro" id="IPR029066">
    <property type="entry name" value="PLP-binding_barrel"/>
</dbReference>
<evidence type="ECO:0000259" key="5">
    <source>
        <dbReference type="Pfam" id="PF01168"/>
    </source>
</evidence>
<comment type="caution">
    <text evidence="6">The sequence shown here is derived from an EMBL/GenBank/DDBJ whole genome shotgun (WGS) entry which is preliminary data.</text>
</comment>
<dbReference type="PANTHER" id="PTHR10146">
    <property type="entry name" value="PROLINE SYNTHETASE CO-TRANSCRIBED BACTERIAL HOMOLOG PROTEIN"/>
    <property type="match status" value="1"/>
</dbReference>
<dbReference type="HAMAP" id="MF_02087">
    <property type="entry name" value="PLP_homeostasis"/>
    <property type="match status" value="1"/>
</dbReference>
<name>A0A401FUU5_9BACT</name>
<reference evidence="7" key="2">
    <citation type="submission" date="2019-01" db="EMBL/GenBank/DDBJ databases">
        <title>Genome sequence of Desulfonema ishimotonii strain Tokyo 01.</title>
        <authorList>
            <person name="Fukui M."/>
        </authorList>
    </citation>
    <scope>NUCLEOTIDE SEQUENCE [LARGE SCALE GENOMIC DNA]</scope>
    <source>
        <strain evidence="7">Tokyo 01</strain>
    </source>
</reference>
<accession>A0A401FUU5</accession>
<evidence type="ECO:0000313" key="7">
    <source>
        <dbReference type="Proteomes" id="UP000288096"/>
    </source>
</evidence>
<keyword evidence="7" id="KW-1185">Reference proteome</keyword>
<keyword evidence="1 2" id="KW-0663">Pyridoxal phosphate</keyword>
<feature type="domain" description="Alanine racemase N-terminal" evidence="5">
    <location>
        <begin position="3"/>
        <end position="223"/>
    </location>
</feature>